<evidence type="ECO:0000313" key="1">
    <source>
        <dbReference type="EMBL" id="TCU96314.1"/>
    </source>
</evidence>
<dbReference type="AlphaFoldDB" id="A0A4R3V214"/>
<gene>
    <name evidence="1" type="ORF">EV671_101381</name>
</gene>
<accession>A0A4R3V214</accession>
<sequence>MERLLILRLQAQGVAAQARLNGFALAELGAAGGVQALAVHEFTLAGANRLELVIEPAAPAPEPRLSEGPRFARAQLLLPRVGQAASDEQSRCLATLDWAVQDGEVYRAHAVVQQEVDIPVRFPRWRWQDAPPLPELGTLAAPVLAFAQAQALALAQGDPEPWIAAARLRFEELAAAYQRRPADDLARWRARVQLLHAQKALRGPLPTAATLRLRPTADGRLIECLSTAGGPLLQFNRPDGGRVSMPMRIAVVEGQLYVLR</sequence>
<organism evidence="1 2">
    <name type="scientific">Roseateles saccharophilus</name>
    <name type="common">Pseudomonas saccharophila</name>
    <dbReference type="NCBI Taxonomy" id="304"/>
    <lineage>
        <taxon>Bacteria</taxon>
        <taxon>Pseudomonadati</taxon>
        <taxon>Pseudomonadota</taxon>
        <taxon>Betaproteobacteria</taxon>
        <taxon>Burkholderiales</taxon>
        <taxon>Sphaerotilaceae</taxon>
        <taxon>Roseateles</taxon>
    </lineage>
</organism>
<dbReference type="RefSeq" id="WP_165917555.1">
    <property type="nucleotide sequence ID" value="NZ_CBCSGL010000073.1"/>
</dbReference>
<proteinExistence type="predicted"/>
<name>A0A4R3V214_ROSSA</name>
<comment type="caution">
    <text evidence="1">The sequence shown here is derived from an EMBL/GenBank/DDBJ whole genome shotgun (WGS) entry which is preliminary data.</text>
</comment>
<reference evidence="1 2" key="1">
    <citation type="submission" date="2019-03" db="EMBL/GenBank/DDBJ databases">
        <title>Genomic Encyclopedia of Type Strains, Phase IV (KMG-IV): sequencing the most valuable type-strain genomes for metagenomic binning, comparative biology and taxonomic classification.</title>
        <authorList>
            <person name="Goeker M."/>
        </authorList>
    </citation>
    <scope>NUCLEOTIDE SEQUENCE [LARGE SCALE GENOMIC DNA]</scope>
    <source>
        <strain evidence="1 2">DSM 654</strain>
    </source>
</reference>
<evidence type="ECO:0000313" key="2">
    <source>
        <dbReference type="Proteomes" id="UP000295110"/>
    </source>
</evidence>
<keyword evidence="2" id="KW-1185">Reference proteome</keyword>
<dbReference type="Proteomes" id="UP000295110">
    <property type="component" value="Unassembled WGS sequence"/>
</dbReference>
<protein>
    <submittedName>
        <fullName evidence="1">Uncharacterized protein</fullName>
    </submittedName>
</protein>
<dbReference type="EMBL" id="SMBU01000013">
    <property type="protein sequence ID" value="TCU96314.1"/>
    <property type="molecule type" value="Genomic_DNA"/>
</dbReference>